<sequence length="108" mass="12348">MEITVTTEAMERLQTISEGSDQTIRINGELVGGCGMNVEYFLWWDEVLPDDLLLHVDSFTFVMDKETLGYIGSTQLKVDYRPQQGFRLVTPEQILAYGLQVKERWGVS</sequence>
<organism evidence="2 3">
    <name type="scientific">Brevibacillus panacihumi</name>
    <dbReference type="NCBI Taxonomy" id="497735"/>
    <lineage>
        <taxon>Bacteria</taxon>
        <taxon>Bacillati</taxon>
        <taxon>Bacillota</taxon>
        <taxon>Bacilli</taxon>
        <taxon>Bacillales</taxon>
        <taxon>Paenibacillaceae</taxon>
        <taxon>Brevibacillus</taxon>
    </lineage>
</organism>
<name>A0A3M8CQX5_9BACL</name>
<dbReference type="Gene3D" id="2.60.300.12">
    <property type="entry name" value="HesB-like domain"/>
    <property type="match status" value="1"/>
</dbReference>
<gene>
    <name evidence="2" type="ORF">EDM58_15020</name>
</gene>
<feature type="domain" description="Core" evidence="1">
    <location>
        <begin position="1"/>
        <end position="102"/>
    </location>
</feature>
<accession>A0A3M8CQX5</accession>
<proteinExistence type="predicted"/>
<dbReference type="Proteomes" id="UP000281915">
    <property type="component" value="Unassembled WGS sequence"/>
</dbReference>
<dbReference type="InterPro" id="IPR000361">
    <property type="entry name" value="ATAP_core_dom"/>
</dbReference>
<comment type="caution">
    <text evidence="2">The sequence shown here is derived from an EMBL/GenBank/DDBJ whole genome shotgun (WGS) entry which is preliminary data.</text>
</comment>
<dbReference type="SUPFAM" id="SSF89360">
    <property type="entry name" value="HesB-like domain"/>
    <property type="match status" value="1"/>
</dbReference>
<dbReference type="EMBL" id="RHHT01000031">
    <property type="protein sequence ID" value="RNB77295.1"/>
    <property type="molecule type" value="Genomic_DNA"/>
</dbReference>
<protein>
    <submittedName>
        <fullName evidence="2">Iron-sulfur cluster biosynthesis family protein</fullName>
    </submittedName>
</protein>
<dbReference type="Pfam" id="PF01521">
    <property type="entry name" value="Fe-S_biosyn"/>
    <property type="match status" value="1"/>
</dbReference>
<evidence type="ECO:0000259" key="1">
    <source>
        <dbReference type="Pfam" id="PF01521"/>
    </source>
</evidence>
<reference evidence="2 3" key="1">
    <citation type="submission" date="2018-10" db="EMBL/GenBank/DDBJ databases">
        <title>Phylogenomics of Brevibacillus.</title>
        <authorList>
            <person name="Dunlap C."/>
        </authorList>
    </citation>
    <scope>NUCLEOTIDE SEQUENCE [LARGE SCALE GENOMIC DNA]</scope>
    <source>
        <strain evidence="2 3">JCM 15085</strain>
    </source>
</reference>
<dbReference type="RefSeq" id="WP_122914072.1">
    <property type="nucleotide sequence ID" value="NZ_JBCNED010000006.1"/>
</dbReference>
<evidence type="ECO:0000313" key="2">
    <source>
        <dbReference type="EMBL" id="RNB77295.1"/>
    </source>
</evidence>
<dbReference type="AlphaFoldDB" id="A0A3M8CQX5"/>
<evidence type="ECO:0000313" key="3">
    <source>
        <dbReference type="Proteomes" id="UP000281915"/>
    </source>
</evidence>
<dbReference type="InterPro" id="IPR035903">
    <property type="entry name" value="HesB-like_dom_sf"/>
</dbReference>